<protein>
    <submittedName>
        <fullName evidence="1">Uncharacterized protein</fullName>
    </submittedName>
</protein>
<evidence type="ECO:0000313" key="1">
    <source>
        <dbReference type="EMBL" id="EFQ06787.1"/>
    </source>
</evidence>
<reference evidence="1 2" key="1">
    <citation type="submission" date="2010-08" db="EMBL/GenBank/DDBJ databases">
        <authorList>
            <person name="Weinstock G."/>
            <person name="Sodergren E."/>
            <person name="Clifton S."/>
            <person name="Fulton L."/>
            <person name="Fulton B."/>
            <person name="Courtney L."/>
            <person name="Fronick C."/>
            <person name="Harrison M."/>
            <person name="Strong C."/>
            <person name="Farmer C."/>
            <person name="Delahaunty K."/>
            <person name="Markovic C."/>
            <person name="Hall O."/>
            <person name="Minx P."/>
            <person name="Tomlinson C."/>
            <person name="Mitreva M."/>
            <person name="Hou S."/>
            <person name="Chen J."/>
            <person name="Wollam A."/>
            <person name="Pepin K.H."/>
            <person name="Johnson M."/>
            <person name="Bhonagiri V."/>
            <person name="Zhang X."/>
            <person name="Suruliraj S."/>
            <person name="Warren W."/>
            <person name="Chinwalla A."/>
            <person name="Mardis E.R."/>
            <person name="Wilson R.K."/>
        </authorList>
    </citation>
    <scope>NUCLEOTIDE SEQUENCE [LARGE SCALE GENOMIC DNA]</scope>
    <source>
        <strain evidence="1 2">KLE1255</strain>
    </source>
</reference>
<accession>E2ZJ58</accession>
<gene>
    <name evidence="1" type="ORF">HMPREF9436_01704</name>
</gene>
<comment type="caution">
    <text evidence="1">The sequence shown here is derived from an EMBL/GenBank/DDBJ whole genome shotgun (WGS) entry which is preliminary data.</text>
</comment>
<proteinExistence type="predicted"/>
<dbReference type="BioCyc" id="FCF748224-HMP:GTSS-1761-MONOMER"/>
<evidence type="ECO:0000313" key="2">
    <source>
        <dbReference type="Proteomes" id="UP000006028"/>
    </source>
</evidence>
<dbReference type="HOGENOM" id="CLU_2787699_0_0_9"/>
<dbReference type="STRING" id="748224.HMPREF9436_01704"/>
<sequence length="68" mass="7560">MKYWAVLQDATELVVTLPLLLALVHWIAPSVRALSHSSLKLQLHFGVDGSAGFYRIEKSGTLLRLKAE</sequence>
<dbReference type="RefSeq" id="WP_005942595.1">
    <property type="nucleotide sequence ID" value="NZ_GL538328.1"/>
</dbReference>
<organism evidence="1 2">
    <name type="scientific">Faecalibacterium cf. prausnitzii KLE1255</name>
    <dbReference type="NCBI Taxonomy" id="748224"/>
    <lineage>
        <taxon>Bacteria</taxon>
        <taxon>Bacillati</taxon>
        <taxon>Bacillota</taxon>
        <taxon>Clostridia</taxon>
        <taxon>Eubacteriales</taxon>
        <taxon>Oscillospiraceae</taxon>
        <taxon>Faecalibacterium</taxon>
    </lineage>
</organism>
<name>E2ZJ58_9FIRM</name>
<dbReference type="AlphaFoldDB" id="E2ZJ58"/>
<dbReference type="Proteomes" id="UP000006028">
    <property type="component" value="Unassembled WGS sequence"/>
</dbReference>
<dbReference type="EMBL" id="AECU01000137">
    <property type="protein sequence ID" value="EFQ06787.1"/>
    <property type="molecule type" value="Genomic_DNA"/>
</dbReference>